<proteinExistence type="predicted"/>
<dbReference type="EMBL" id="JAMYWD010000011">
    <property type="protein sequence ID" value="KAJ4956338.1"/>
    <property type="molecule type" value="Genomic_DNA"/>
</dbReference>
<evidence type="ECO:0000313" key="2">
    <source>
        <dbReference type="Proteomes" id="UP001141806"/>
    </source>
</evidence>
<keyword evidence="2" id="KW-1185">Reference proteome</keyword>
<organism evidence="1 2">
    <name type="scientific">Protea cynaroides</name>
    <dbReference type="NCBI Taxonomy" id="273540"/>
    <lineage>
        <taxon>Eukaryota</taxon>
        <taxon>Viridiplantae</taxon>
        <taxon>Streptophyta</taxon>
        <taxon>Embryophyta</taxon>
        <taxon>Tracheophyta</taxon>
        <taxon>Spermatophyta</taxon>
        <taxon>Magnoliopsida</taxon>
        <taxon>Proteales</taxon>
        <taxon>Proteaceae</taxon>
        <taxon>Protea</taxon>
    </lineage>
</organism>
<reference evidence="1" key="1">
    <citation type="journal article" date="2023" name="Plant J.">
        <title>The genome of the king protea, Protea cynaroides.</title>
        <authorList>
            <person name="Chang J."/>
            <person name="Duong T.A."/>
            <person name="Schoeman C."/>
            <person name="Ma X."/>
            <person name="Roodt D."/>
            <person name="Barker N."/>
            <person name="Li Z."/>
            <person name="Van de Peer Y."/>
            <person name="Mizrachi E."/>
        </authorList>
    </citation>
    <scope>NUCLEOTIDE SEQUENCE</scope>
    <source>
        <tissue evidence="1">Young leaves</tissue>
    </source>
</reference>
<name>A0A9Q0GYQ5_9MAGN</name>
<protein>
    <submittedName>
        <fullName evidence="1">Uncharacterized protein</fullName>
    </submittedName>
</protein>
<accession>A0A9Q0GYQ5</accession>
<gene>
    <name evidence="1" type="ORF">NE237_013121</name>
</gene>
<comment type="caution">
    <text evidence="1">The sequence shown here is derived from an EMBL/GenBank/DDBJ whole genome shotgun (WGS) entry which is preliminary data.</text>
</comment>
<sequence length="139" mass="15556">MAWRGGGREIRKRDTSGVVYRFAYLTSPVVPFLLKAYPLPLTPLLPCSSCLREEEKPLLNIVHCNHFRRSSTSDNSRFCKFSAISISITFYPDFQIMLGLKRIEGLLSRLNGCVLLLVILRVAVGEALALRSGIQEALS</sequence>
<dbReference type="Proteomes" id="UP001141806">
    <property type="component" value="Unassembled WGS sequence"/>
</dbReference>
<dbReference type="AlphaFoldDB" id="A0A9Q0GYQ5"/>
<evidence type="ECO:0000313" key="1">
    <source>
        <dbReference type="EMBL" id="KAJ4956338.1"/>
    </source>
</evidence>